<evidence type="ECO:0000313" key="2">
    <source>
        <dbReference type="EMBL" id="OGM06040.1"/>
    </source>
</evidence>
<organism evidence="2 3">
    <name type="scientific">Candidatus Woesebacteria bacterium GWB1_43_5</name>
    <dbReference type="NCBI Taxonomy" id="1802474"/>
    <lineage>
        <taxon>Bacteria</taxon>
        <taxon>Candidatus Woeseibacteriota</taxon>
    </lineage>
</organism>
<reference evidence="2 3" key="1">
    <citation type="journal article" date="2016" name="Nat. Commun.">
        <title>Thousands of microbial genomes shed light on interconnected biogeochemical processes in an aquifer system.</title>
        <authorList>
            <person name="Anantharaman K."/>
            <person name="Brown C.T."/>
            <person name="Hug L.A."/>
            <person name="Sharon I."/>
            <person name="Castelle C.J."/>
            <person name="Probst A.J."/>
            <person name="Thomas B.C."/>
            <person name="Singh A."/>
            <person name="Wilkins M.J."/>
            <person name="Karaoz U."/>
            <person name="Brodie E.L."/>
            <person name="Williams K.H."/>
            <person name="Hubbard S.S."/>
            <person name="Banfield J.F."/>
        </authorList>
    </citation>
    <scope>NUCLEOTIDE SEQUENCE [LARGE SCALE GENOMIC DNA]</scope>
</reference>
<feature type="coiled-coil region" evidence="1">
    <location>
        <begin position="1"/>
        <end position="31"/>
    </location>
</feature>
<name>A0A1F7WTF3_9BACT</name>
<comment type="caution">
    <text evidence="2">The sequence shown here is derived from an EMBL/GenBank/DDBJ whole genome shotgun (WGS) entry which is preliminary data.</text>
</comment>
<dbReference type="AlphaFoldDB" id="A0A1F7WTF3"/>
<dbReference type="Proteomes" id="UP000178812">
    <property type="component" value="Unassembled WGS sequence"/>
</dbReference>
<gene>
    <name evidence="2" type="ORF">A2125_01465</name>
</gene>
<evidence type="ECO:0000256" key="1">
    <source>
        <dbReference type="SAM" id="Coils"/>
    </source>
</evidence>
<accession>A0A1F7WTF3</accession>
<protein>
    <submittedName>
        <fullName evidence="2">Uncharacterized protein</fullName>
    </submittedName>
</protein>
<evidence type="ECO:0000313" key="3">
    <source>
        <dbReference type="Proteomes" id="UP000178812"/>
    </source>
</evidence>
<proteinExistence type="predicted"/>
<keyword evidence="1" id="KW-0175">Coiled coil</keyword>
<sequence length="134" mass="14939">MEEILKLKKEIEDLKKEIEDLKKSLANFMLHTHTGFDSSKIRIQDLEKVIYKQATINPSNLADGAGETIQVTGVTGATLGDYVFISAPYDLQDITVTAYVQSNDTVEVRIQNESGAIVNLDSGTWRILIIKKII</sequence>
<dbReference type="EMBL" id="MGFM01000006">
    <property type="protein sequence ID" value="OGM06040.1"/>
    <property type="molecule type" value="Genomic_DNA"/>
</dbReference>